<evidence type="ECO:0000256" key="7">
    <source>
        <dbReference type="ARBA" id="ARBA00022519"/>
    </source>
</evidence>
<evidence type="ECO:0000256" key="16">
    <source>
        <dbReference type="ARBA" id="ARBA00051245"/>
    </source>
</evidence>
<dbReference type="GO" id="GO:0005524">
    <property type="term" value="F:ATP binding"/>
    <property type="evidence" value="ECO:0007669"/>
    <property type="project" value="UniProtKB-KW"/>
</dbReference>
<evidence type="ECO:0000256" key="4">
    <source>
        <dbReference type="ARBA" id="ARBA00008883"/>
    </source>
</evidence>
<dbReference type="Gene3D" id="3.40.50.300">
    <property type="entry name" value="P-loop containing nucleotide triphosphate hydrolases"/>
    <property type="match status" value="1"/>
</dbReference>
<evidence type="ECO:0000256" key="17">
    <source>
        <dbReference type="SAM" id="Phobius"/>
    </source>
</evidence>
<keyword evidence="14 17" id="KW-0472">Membrane</keyword>
<evidence type="ECO:0000313" key="21">
    <source>
        <dbReference type="Proteomes" id="UP000218702"/>
    </source>
</evidence>
<evidence type="ECO:0000259" key="19">
    <source>
        <dbReference type="Pfam" id="PF13614"/>
    </source>
</evidence>
<evidence type="ECO:0000256" key="2">
    <source>
        <dbReference type="ARBA" id="ARBA00006683"/>
    </source>
</evidence>
<dbReference type="InterPro" id="IPR025669">
    <property type="entry name" value="AAA_dom"/>
</dbReference>
<dbReference type="NCBIfam" id="TIGR01007">
    <property type="entry name" value="eps_fam"/>
    <property type="match status" value="1"/>
</dbReference>
<evidence type="ECO:0000256" key="14">
    <source>
        <dbReference type="ARBA" id="ARBA00023136"/>
    </source>
</evidence>
<dbReference type="InterPro" id="IPR027417">
    <property type="entry name" value="P-loop_NTPase"/>
</dbReference>
<keyword evidence="12" id="KW-0067">ATP-binding</keyword>
<feature type="domain" description="Polysaccharide chain length determinant N-terminal" evidence="18">
    <location>
        <begin position="37"/>
        <end position="130"/>
    </location>
</feature>
<keyword evidence="10" id="KW-0547">Nucleotide-binding</keyword>
<evidence type="ECO:0000256" key="12">
    <source>
        <dbReference type="ARBA" id="ARBA00022840"/>
    </source>
</evidence>
<name>A0A1Z4V8C0_9CYAN</name>
<evidence type="ECO:0000256" key="1">
    <source>
        <dbReference type="ARBA" id="ARBA00004429"/>
    </source>
</evidence>
<evidence type="ECO:0000256" key="8">
    <source>
        <dbReference type="ARBA" id="ARBA00022679"/>
    </source>
</evidence>
<dbReference type="KEGG" id="dcm:NIES806_40620"/>
<comment type="catalytic activity">
    <reaction evidence="16">
        <text>L-tyrosyl-[protein] + ATP = O-phospho-L-tyrosyl-[protein] + ADP + H(+)</text>
        <dbReference type="Rhea" id="RHEA:10596"/>
        <dbReference type="Rhea" id="RHEA-COMP:10136"/>
        <dbReference type="Rhea" id="RHEA-COMP:20101"/>
        <dbReference type="ChEBI" id="CHEBI:15378"/>
        <dbReference type="ChEBI" id="CHEBI:30616"/>
        <dbReference type="ChEBI" id="CHEBI:46858"/>
        <dbReference type="ChEBI" id="CHEBI:61978"/>
        <dbReference type="ChEBI" id="CHEBI:456216"/>
        <dbReference type="EC" id="2.7.10.2"/>
    </reaction>
</comment>
<evidence type="ECO:0000256" key="5">
    <source>
        <dbReference type="ARBA" id="ARBA00011903"/>
    </source>
</evidence>
<evidence type="ECO:0000256" key="15">
    <source>
        <dbReference type="ARBA" id="ARBA00023137"/>
    </source>
</evidence>
<dbReference type="PANTHER" id="PTHR32309">
    <property type="entry name" value="TYROSINE-PROTEIN KINASE"/>
    <property type="match status" value="1"/>
</dbReference>
<sequence length="742" mass="83523">MLNKQITNQTSSISDIIPIAESFPNPTFSQFSEEASDFNLKSFLGLLQRRAIIIIGVASVAMGSVIYATFNQVPIYEGNFKILVESVNSDSELGKINIGVGNTFSPSGLDYDSQIQVLQSPELLKDFIKEIQKSHPDIDYNTLTKRLTIRRLGESKIIQVNYKSENNQEIKLILDPLADFYLKYSLNKRQTKLRQGVQFVDAKLPEIRIRLGQLQKEMQMFRQRYDFIDPENQSGVISSQIQSLTQQKLTINQQLTAARSAYDRLQRREEQLAILNTAPLYQTLIAQQRQLDIQLSGELTRFQPDNPVIRTLQEKRSNLLPIIEAEAARTINIRISEATNLIKKIEVDNQYMVQVEKQLQFKLDQLPVLSRQYTEILRNLQIANESLNRFLAAREQLQIQVAQTELPWELIQAPSKSLYPISPDIPRNLMLGFVASSLLGIGAATLKEQTDNTFHSVKNVQDNIGMPLLGTLPFNKNLAQNPSLKLTNKNQQPEVVLDPLLLNDEPAKTSARRPSQSRYYYGQGSFWESLQVLYSNIQLLNSDKPIKSLVVSSAVPGDGKSTVAFSLAKTAAIMGKKVLIVDCDLRKSKVHKLSKLNNLWGLSSLISSDIDVKQVIQEMPGLNGLSVITAGPLPPDPARLLSSDKMIQLMNYFSENFDLVIYDTPPLSGLVDARLVAINTDGIMLVVRIDKTDKSVVKQVVDALKSSPINLLGTVVNGEKFRGLGYNYNYRYSSYYYSNSKR</sequence>
<dbReference type="CDD" id="cd05387">
    <property type="entry name" value="BY-kinase"/>
    <property type="match status" value="1"/>
</dbReference>
<evidence type="ECO:0000313" key="20">
    <source>
        <dbReference type="EMBL" id="BAZ87830.1"/>
    </source>
</evidence>
<dbReference type="GO" id="GO:0004715">
    <property type="term" value="F:non-membrane spanning protein tyrosine kinase activity"/>
    <property type="evidence" value="ECO:0007669"/>
    <property type="project" value="UniProtKB-EC"/>
</dbReference>
<keyword evidence="8" id="KW-0808">Transferase</keyword>
<dbReference type="GO" id="GO:0005886">
    <property type="term" value="C:plasma membrane"/>
    <property type="evidence" value="ECO:0007669"/>
    <property type="project" value="UniProtKB-SubCell"/>
</dbReference>
<dbReference type="InterPro" id="IPR050445">
    <property type="entry name" value="Bact_polysacc_biosynth/exp"/>
</dbReference>
<evidence type="ECO:0000256" key="10">
    <source>
        <dbReference type="ARBA" id="ARBA00022741"/>
    </source>
</evidence>
<dbReference type="EMBL" id="AP018316">
    <property type="protein sequence ID" value="BAZ87830.1"/>
    <property type="molecule type" value="Genomic_DNA"/>
</dbReference>
<evidence type="ECO:0000256" key="3">
    <source>
        <dbReference type="ARBA" id="ARBA00007316"/>
    </source>
</evidence>
<keyword evidence="13 17" id="KW-1133">Transmembrane helix</keyword>
<dbReference type="PANTHER" id="PTHR32309:SF13">
    <property type="entry name" value="FERRIC ENTEROBACTIN TRANSPORT PROTEIN FEPE"/>
    <property type="match status" value="1"/>
</dbReference>
<comment type="similarity">
    <text evidence="4">Belongs to the etk/wzc family.</text>
</comment>
<comment type="subcellular location">
    <subcellularLocation>
        <location evidence="1">Cell inner membrane</location>
        <topology evidence="1">Multi-pass membrane protein</topology>
    </subcellularLocation>
</comment>
<keyword evidence="15" id="KW-0829">Tyrosine-protein kinase</keyword>
<comment type="similarity">
    <text evidence="2">Belongs to the CpsC/CapA family.</text>
</comment>
<dbReference type="RefSeq" id="WP_096670061.1">
    <property type="nucleotide sequence ID" value="NZ_AP018316.1"/>
</dbReference>
<dbReference type="InterPro" id="IPR003856">
    <property type="entry name" value="LPS_length_determ_N"/>
</dbReference>
<dbReference type="AlphaFoldDB" id="A0A1Z4V8C0"/>
<dbReference type="SUPFAM" id="SSF52540">
    <property type="entry name" value="P-loop containing nucleoside triphosphate hydrolases"/>
    <property type="match status" value="1"/>
</dbReference>
<gene>
    <name evidence="20" type="ORF">NIES806_40620</name>
</gene>
<dbReference type="OrthoDB" id="580971at2"/>
<proteinExistence type="inferred from homology"/>
<reference evidence="20 21" key="1">
    <citation type="submission" date="2017-06" db="EMBL/GenBank/DDBJ databases">
        <title>Genome sequencing of cyanobaciteial culture collection at National Institute for Environmental Studies (NIES).</title>
        <authorList>
            <person name="Hirose Y."/>
            <person name="Shimura Y."/>
            <person name="Fujisawa T."/>
            <person name="Nakamura Y."/>
            <person name="Kawachi M."/>
        </authorList>
    </citation>
    <scope>NUCLEOTIDE SEQUENCE [LARGE SCALE GENOMIC DNA]</scope>
    <source>
        <strain evidence="20 21">NIES-806</strain>
    </source>
</reference>
<keyword evidence="11" id="KW-0418">Kinase</keyword>
<evidence type="ECO:0000256" key="11">
    <source>
        <dbReference type="ARBA" id="ARBA00022777"/>
    </source>
</evidence>
<organism evidence="20 21">
    <name type="scientific">Dolichospermum compactum NIES-806</name>
    <dbReference type="NCBI Taxonomy" id="1973481"/>
    <lineage>
        <taxon>Bacteria</taxon>
        <taxon>Bacillati</taxon>
        <taxon>Cyanobacteriota</taxon>
        <taxon>Cyanophyceae</taxon>
        <taxon>Nostocales</taxon>
        <taxon>Aphanizomenonaceae</taxon>
        <taxon>Dolichospermum</taxon>
        <taxon>Dolichospermum compactum</taxon>
    </lineage>
</organism>
<evidence type="ECO:0000256" key="13">
    <source>
        <dbReference type="ARBA" id="ARBA00022989"/>
    </source>
</evidence>
<keyword evidence="7" id="KW-0997">Cell inner membrane</keyword>
<dbReference type="Pfam" id="PF02706">
    <property type="entry name" value="Wzz"/>
    <property type="match status" value="1"/>
</dbReference>
<feature type="domain" description="AAA" evidence="19">
    <location>
        <begin position="555"/>
        <end position="690"/>
    </location>
</feature>
<dbReference type="Proteomes" id="UP000218702">
    <property type="component" value="Chromosome"/>
</dbReference>
<dbReference type="Pfam" id="PF13614">
    <property type="entry name" value="AAA_31"/>
    <property type="match status" value="1"/>
</dbReference>
<evidence type="ECO:0000256" key="6">
    <source>
        <dbReference type="ARBA" id="ARBA00022475"/>
    </source>
</evidence>
<feature type="transmembrane region" description="Helical" evidence="17">
    <location>
        <begin position="51"/>
        <end position="70"/>
    </location>
</feature>
<dbReference type="InterPro" id="IPR005702">
    <property type="entry name" value="Wzc-like_C"/>
</dbReference>
<keyword evidence="9 17" id="KW-0812">Transmembrane</keyword>
<protein>
    <recommendedName>
        <fullName evidence="5">non-specific protein-tyrosine kinase</fullName>
        <ecNumber evidence="5">2.7.10.2</ecNumber>
    </recommendedName>
</protein>
<dbReference type="EC" id="2.7.10.2" evidence="5"/>
<keyword evidence="6" id="KW-1003">Cell membrane</keyword>
<evidence type="ECO:0000259" key="18">
    <source>
        <dbReference type="Pfam" id="PF02706"/>
    </source>
</evidence>
<comment type="similarity">
    <text evidence="3">Belongs to the CpsD/CapB family.</text>
</comment>
<evidence type="ECO:0000256" key="9">
    <source>
        <dbReference type="ARBA" id="ARBA00022692"/>
    </source>
</evidence>
<accession>A0A1Z4V8C0</accession>
<keyword evidence="21" id="KW-1185">Reference proteome</keyword>